<evidence type="ECO:0000313" key="2">
    <source>
        <dbReference type="EMBL" id="PIL28701.1"/>
    </source>
</evidence>
<feature type="region of interest" description="Disordered" evidence="1">
    <location>
        <begin position="49"/>
        <end position="76"/>
    </location>
</feature>
<proteinExistence type="predicted"/>
<keyword evidence="3" id="KW-1185">Reference proteome</keyword>
<organism evidence="2 3">
    <name type="scientific">Ganoderma sinense ZZ0214-1</name>
    <dbReference type="NCBI Taxonomy" id="1077348"/>
    <lineage>
        <taxon>Eukaryota</taxon>
        <taxon>Fungi</taxon>
        <taxon>Dikarya</taxon>
        <taxon>Basidiomycota</taxon>
        <taxon>Agaricomycotina</taxon>
        <taxon>Agaricomycetes</taxon>
        <taxon>Polyporales</taxon>
        <taxon>Polyporaceae</taxon>
        <taxon>Ganoderma</taxon>
    </lineage>
</organism>
<dbReference type="Proteomes" id="UP000230002">
    <property type="component" value="Unassembled WGS sequence"/>
</dbReference>
<evidence type="ECO:0000256" key="1">
    <source>
        <dbReference type="SAM" id="MobiDB-lite"/>
    </source>
</evidence>
<dbReference type="AlphaFoldDB" id="A0A2G8S4L6"/>
<dbReference type="EMBL" id="AYKW01000023">
    <property type="protein sequence ID" value="PIL28701.1"/>
    <property type="molecule type" value="Genomic_DNA"/>
</dbReference>
<evidence type="ECO:0000313" key="3">
    <source>
        <dbReference type="Proteomes" id="UP000230002"/>
    </source>
</evidence>
<accession>A0A2G8S4L6</accession>
<sequence length="116" mass="13329">MRLLDTDTGQFVEKDRDSTHYVVFGDKEEELTLERLRNFQRRYYPLVYQPPQDFSDEGTVSPPLEQDSDGAGSSYQAPHRFVSRPIVLGSRPRRIALAILCLSPNLFNFRSTPNPP</sequence>
<comment type="caution">
    <text evidence="2">The sequence shown here is derived from an EMBL/GenBank/DDBJ whole genome shotgun (WGS) entry which is preliminary data.</text>
</comment>
<protein>
    <submittedName>
        <fullName evidence="2">Uncharacterized protein</fullName>
    </submittedName>
</protein>
<reference evidence="2 3" key="1">
    <citation type="journal article" date="2015" name="Sci. Rep.">
        <title>Chromosome-level genome map provides insights into diverse defense mechanisms in the medicinal fungus Ganoderma sinense.</title>
        <authorList>
            <person name="Zhu Y."/>
            <person name="Xu J."/>
            <person name="Sun C."/>
            <person name="Zhou S."/>
            <person name="Xu H."/>
            <person name="Nelson D.R."/>
            <person name="Qian J."/>
            <person name="Song J."/>
            <person name="Luo H."/>
            <person name="Xiang L."/>
            <person name="Li Y."/>
            <person name="Xu Z."/>
            <person name="Ji A."/>
            <person name="Wang L."/>
            <person name="Lu S."/>
            <person name="Hayward A."/>
            <person name="Sun W."/>
            <person name="Li X."/>
            <person name="Schwartz D.C."/>
            <person name="Wang Y."/>
            <person name="Chen S."/>
        </authorList>
    </citation>
    <scope>NUCLEOTIDE SEQUENCE [LARGE SCALE GENOMIC DNA]</scope>
    <source>
        <strain evidence="2 3">ZZ0214-1</strain>
    </source>
</reference>
<name>A0A2G8S4L6_9APHY</name>
<gene>
    <name evidence="2" type="ORF">GSI_08745</name>
</gene>